<accession>A0A941ECP1</accession>
<dbReference type="AlphaFoldDB" id="A0A941ECP1"/>
<dbReference type="Proteomes" id="UP000676325">
    <property type="component" value="Unassembled WGS sequence"/>
</dbReference>
<dbReference type="EMBL" id="JAGSOH010000050">
    <property type="protein sequence ID" value="MBR7828188.1"/>
    <property type="molecule type" value="Genomic_DNA"/>
</dbReference>
<dbReference type="InterPro" id="IPR018961">
    <property type="entry name" value="DnaJ_homolog_subfam-C_membr-28"/>
</dbReference>
<evidence type="ECO:0000313" key="4">
    <source>
        <dbReference type="Proteomes" id="UP000676325"/>
    </source>
</evidence>
<dbReference type="RefSeq" id="WP_212519327.1">
    <property type="nucleotide sequence ID" value="NZ_JAGSOH010000050.1"/>
</dbReference>
<proteinExistence type="predicted"/>
<name>A0A941ECP1_9ACTN</name>
<organism evidence="3 4">
    <name type="scientific">Actinospica acidithermotolerans</name>
    <dbReference type="NCBI Taxonomy" id="2828514"/>
    <lineage>
        <taxon>Bacteria</taxon>
        <taxon>Bacillati</taxon>
        <taxon>Actinomycetota</taxon>
        <taxon>Actinomycetes</taxon>
        <taxon>Catenulisporales</taxon>
        <taxon>Actinospicaceae</taxon>
        <taxon>Actinospica</taxon>
    </lineage>
</organism>
<evidence type="ECO:0000256" key="1">
    <source>
        <dbReference type="SAM" id="MobiDB-lite"/>
    </source>
</evidence>
<keyword evidence="4" id="KW-1185">Reference proteome</keyword>
<reference evidence="3" key="1">
    <citation type="submission" date="2021-04" db="EMBL/GenBank/DDBJ databases">
        <title>Genome based classification of Actinospica acidithermotolerans sp. nov., an actinobacterium isolated from an Indonesian hot spring.</title>
        <authorList>
            <person name="Kusuma A.B."/>
            <person name="Putra K.E."/>
            <person name="Nafisah S."/>
            <person name="Loh J."/>
            <person name="Nouioui I."/>
            <person name="Goodfellow M."/>
        </authorList>
    </citation>
    <scope>NUCLEOTIDE SEQUENCE</scope>
    <source>
        <strain evidence="3">MGRD01-02</strain>
    </source>
</reference>
<gene>
    <name evidence="3" type="ORF">KDK95_17880</name>
</gene>
<comment type="caution">
    <text evidence="3">The sequence shown here is derived from an EMBL/GenBank/DDBJ whole genome shotgun (WGS) entry which is preliminary data.</text>
</comment>
<evidence type="ECO:0000313" key="3">
    <source>
        <dbReference type="EMBL" id="MBR7828188.1"/>
    </source>
</evidence>
<evidence type="ECO:0000259" key="2">
    <source>
        <dbReference type="Pfam" id="PF09350"/>
    </source>
</evidence>
<feature type="region of interest" description="Disordered" evidence="1">
    <location>
        <begin position="22"/>
        <end position="42"/>
    </location>
</feature>
<protein>
    <submittedName>
        <fullName evidence="3">DUF1992 domain-containing protein</fullName>
    </submittedName>
</protein>
<sequence length="134" mass="15267">MSQNADWASRFESALDRQIRAAEERGEFDDLPGKGKPLPSESVPYRPDWWVNQVVQRENAGSFAIPPVLALRKIADELRAGATAFSSEHEVREAVDDYNERADAVRSLPQEGRRAIILPRLKPDEIVETWRARR</sequence>
<feature type="domain" description="DnaJ homologue subfamily C member 28 conserved" evidence="2">
    <location>
        <begin position="16"/>
        <end position="79"/>
    </location>
</feature>
<dbReference type="Pfam" id="PF09350">
    <property type="entry name" value="DJC28_CD"/>
    <property type="match status" value="1"/>
</dbReference>